<dbReference type="Proteomes" id="UP000077315">
    <property type="component" value="Unassembled WGS sequence"/>
</dbReference>
<evidence type="ECO:0000313" key="2">
    <source>
        <dbReference type="Proteomes" id="UP000077315"/>
    </source>
</evidence>
<gene>
    <name evidence="1" type="ORF">PHYBLDRAFT_70836</name>
</gene>
<dbReference type="InParanoid" id="A0A167JNN4"/>
<accession>A0A167JNN4</accession>
<dbReference type="RefSeq" id="XP_018284416.1">
    <property type="nucleotide sequence ID" value="XM_018442343.1"/>
</dbReference>
<organism evidence="1 2">
    <name type="scientific">Phycomyces blakesleeanus (strain ATCC 8743b / DSM 1359 / FGSC 10004 / NBRC 33097 / NRRL 1555)</name>
    <dbReference type="NCBI Taxonomy" id="763407"/>
    <lineage>
        <taxon>Eukaryota</taxon>
        <taxon>Fungi</taxon>
        <taxon>Fungi incertae sedis</taxon>
        <taxon>Mucoromycota</taxon>
        <taxon>Mucoromycotina</taxon>
        <taxon>Mucoromycetes</taxon>
        <taxon>Mucorales</taxon>
        <taxon>Phycomycetaceae</taxon>
        <taxon>Phycomyces</taxon>
    </lineage>
</organism>
<dbReference type="EMBL" id="KV441003">
    <property type="protein sequence ID" value="OAD66376.1"/>
    <property type="molecule type" value="Genomic_DNA"/>
</dbReference>
<reference evidence="2" key="1">
    <citation type="submission" date="2015-06" db="EMBL/GenBank/DDBJ databases">
        <title>Expansion of signal transduction pathways in fungi by whole-genome duplication.</title>
        <authorList>
            <consortium name="DOE Joint Genome Institute"/>
            <person name="Corrochano L.M."/>
            <person name="Kuo A."/>
            <person name="Marcet-Houben M."/>
            <person name="Polaino S."/>
            <person name="Salamov A."/>
            <person name="Villalobos J.M."/>
            <person name="Alvarez M.I."/>
            <person name="Avalos J."/>
            <person name="Benito E.P."/>
            <person name="Benoit I."/>
            <person name="Burger G."/>
            <person name="Camino L.P."/>
            <person name="Canovas D."/>
            <person name="Cerda-Olmedo E."/>
            <person name="Cheng J.-F."/>
            <person name="Dominguez A."/>
            <person name="Elias M."/>
            <person name="Eslava A.P."/>
            <person name="Glaser F."/>
            <person name="Grimwood J."/>
            <person name="Gutierrez G."/>
            <person name="Heitman J."/>
            <person name="Henrissat B."/>
            <person name="Iturriaga E.A."/>
            <person name="Lang B.F."/>
            <person name="Lavin J.L."/>
            <person name="Lee S."/>
            <person name="Li W."/>
            <person name="Lindquist E."/>
            <person name="Lopez-Garcia S."/>
            <person name="Luque E.M."/>
            <person name="Marcos A.T."/>
            <person name="Martin J."/>
            <person name="McCluskey K."/>
            <person name="Medina H.R."/>
            <person name="Miralles-Duran A."/>
            <person name="Miyazaki A."/>
            <person name="Munoz-Torres E."/>
            <person name="Oguiza J.A."/>
            <person name="Ohm R."/>
            <person name="Olmedo M."/>
            <person name="Orejas M."/>
            <person name="Ortiz-Castellanos L."/>
            <person name="Pisabarro A.G."/>
            <person name="Rodriguez-Romero J."/>
            <person name="Ruiz-Herrera J."/>
            <person name="Ruiz-Vazquez R."/>
            <person name="Sanz C."/>
            <person name="Schackwitz W."/>
            <person name="Schmutz J."/>
            <person name="Shahriari M."/>
            <person name="Shelest E."/>
            <person name="Silva-Franco F."/>
            <person name="Soanes D."/>
            <person name="Syed K."/>
            <person name="Tagua V.G."/>
            <person name="Talbot N.J."/>
            <person name="Thon M."/>
            <person name="De vries R.P."/>
            <person name="Wiebenga A."/>
            <person name="Yadav J.S."/>
            <person name="Braun E.L."/>
            <person name="Baker S."/>
            <person name="Garre V."/>
            <person name="Horwitz B."/>
            <person name="Torres-Martinez S."/>
            <person name="Idnurm A."/>
            <person name="Herrera-Estrella A."/>
            <person name="Gabaldon T."/>
            <person name="Grigoriev I.V."/>
        </authorList>
    </citation>
    <scope>NUCLEOTIDE SEQUENCE [LARGE SCALE GENOMIC DNA]</scope>
    <source>
        <strain evidence="2">NRRL 1555(-)</strain>
    </source>
</reference>
<dbReference type="GeneID" id="29003249"/>
<name>A0A167JNN4_PHYB8</name>
<sequence>MIATMLSQYEYVLICDKSNIRVSGSPQLLLVLMLVGIRILRLKFEISQTVLNKFLGITFFRANGYFEISCISNKILNLKLRVQVNLISSRTNINVSLNILRKFLSNRLLAADMKSNKTINSVHDISCIILNSADCSPLLADKSAIMFSYLLLESTTLSDLGAIKSDFFVHLQLETWFLIAIAHSYIED</sequence>
<dbReference type="VEuPathDB" id="FungiDB:PHYBLDRAFT_70836"/>
<evidence type="ECO:0000313" key="1">
    <source>
        <dbReference type="EMBL" id="OAD66376.1"/>
    </source>
</evidence>
<dbReference type="AlphaFoldDB" id="A0A167JNN4"/>
<keyword evidence="2" id="KW-1185">Reference proteome</keyword>
<proteinExistence type="predicted"/>
<protein>
    <submittedName>
        <fullName evidence="1">Uncharacterized protein</fullName>
    </submittedName>
</protein>